<dbReference type="EMBL" id="JAEUBE010000487">
    <property type="protein sequence ID" value="KAH3661380.1"/>
    <property type="molecule type" value="Genomic_DNA"/>
</dbReference>
<organism evidence="2 3">
    <name type="scientific">Ogataea philodendri</name>
    <dbReference type="NCBI Taxonomy" id="1378263"/>
    <lineage>
        <taxon>Eukaryota</taxon>
        <taxon>Fungi</taxon>
        <taxon>Dikarya</taxon>
        <taxon>Ascomycota</taxon>
        <taxon>Saccharomycotina</taxon>
        <taxon>Pichiomycetes</taxon>
        <taxon>Pichiales</taxon>
        <taxon>Pichiaceae</taxon>
        <taxon>Ogataea</taxon>
    </lineage>
</organism>
<reference evidence="2" key="2">
    <citation type="submission" date="2021-01" db="EMBL/GenBank/DDBJ databases">
        <authorList>
            <person name="Schikora-Tamarit M.A."/>
        </authorList>
    </citation>
    <scope>NUCLEOTIDE SEQUENCE</scope>
    <source>
        <strain evidence="2">CBS6075</strain>
    </source>
</reference>
<accession>A0A9P8NX50</accession>
<gene>
    <name evidence="2" type="ORF">OGAPHI_006787</name>
</gene>
<keyword evidence="1" id="KW-0472">Membrane</keyword>
<evidence type="ECO:0000313" key="2">
    <source>
        <dbReference type="EMBL" id="KAH3661380.1"/>
    </source>
</evidence>
<dbReference type="Proteomes" id="UP000769157">
    <property type="component" value="Unassembled WGS sequence"/>
</dbReference>
<evidence type="ECO:0000313" key="3">
    <source>
        <dbReference type="Proteomes" id="UP000769157"/>
    </source>
</evidence>
<reference evidence="2" key="1">
    <citation type="journal article" date="2021" name="Open Biol.">
        <title>Shared evolutionary footprints suggest mitochondrial oxidative damage underlies multiple complex I losses in fungi.</title>
        <authorList>
            <person name="Schikora-Tamarit M.A."/>
            <person name="Marcet-Houben M."/>
            <person name="Nosek J."/>
            <person name="Gabaldon T."/>
        </authorList>
    </citation>
    <scope>NUCLEOTIDE SEQUENCE</scope>
    <source>
        <strain evidence="2">CBS6075</strain>
    </source>
</reference>
<protein>
    <submittedName>
        <fullName evidence="2">Uncharacterized protein</fullName>
    </submittedName>
</protein>
<sequence>MEAMFLSIKRVRLEQLHISRRLGSVEQTDVVKTKETSFENTISVRIFSIHPPCKVDHKLQEHTLQKLPVLSTIHLFLDLVDPVGGPGLNRRVGIGKVPLIRRDLALRRHVPLSGQEIQLLFGVIWVNHGERNSMERSVPRTVERILKVVRHRQNVFVVKMLPFLVSAIGSTNDRSNVRVGITSRPEVVNKVVELLIPQQATERLSLDITQFLRQWQRRNIPVELFCLYNSVIKNRIELLLIYFNFWALGEFVTNSHRLSRWDSSIFVKDKPCTCLGTLILWADRFLNLIDNVVVETVFSVLCFVLHTVEPFEVGFVIAEKQFGLHVGSIISHTRSRGENQPTATQFEMINLDRILGIWILFGQFWLLMSLAIAPRPRVTEVNLRHDMQRSRSLGSVQNGDSEI</sequence>
<dbReference type="RefSeq" id="XP_046058504.1">
    <property type="nucleotide sequence ID" value="XM_046208110.1"/>
</dbReference>
<comment type="caution">
    <text evidence="2">The sequence shown here is derived from an EMBL/GenBank/DDBJ whole genome shotgun (WGS) entry which is preliminary data.</text>
</comment>
<feature type="transmembrane region" description="Helical" evidence="1">
    <location>
        <begin position="355"/>
        <end position="374"/>
    </location>
</feature>
<name>A0A9P8NX50_9ASCO</name>
<dbReference type="AlphaFoldDB" id="A0A9P8NX50"/>
<keyword evidence="1" id="KW-0812">Transmembrane</keyword>
<dbReference type="GeneID" id="70238751"/>
<evidence type="ECO:0000256" key="1">
    <source>
        <dbReference type="SAM" id="Phobius"/>
    </source>
</evidence>
<proteinExistence type="predicted"/>
<keyword evidence="1" id="KW-1133">Transmembrane helix</keyword>
<keyword evidence="3" id="KW-1185">Reference proteome</keyword>